<dbReference type="EMBL" id="JAMBOL010000012">
    <property type="protein sequence ID" value="MCM3715089.1"/>
    <property type="molecule type" value="Genomic_DNA"/>
</dbReference>
<dbReference type="AlphaFoldDB" id="A0A9X2DQA2"/>
<evidence type="ECO:0000313" key="1">
    <source>
        <dbReference type="EMBL" id="MCM3715089.1"/>
    </source>
</evidence>
<keyword evidence="2" id="KW-1185">Reference proteome</keyword>
<sequence>MAIYRPMKKILIPIIALLIGAAAAYFLVPTKMDAIWRDWNAQSEEWEQAVYQVASSYEKDGTVATEEQGIWSNEKSFFQVSAAVSNDSFFTFDAHFEGDRLFVQSGDKWVQGTTSDRFVAEFAPLDNPFQWMRDMLLEAEEVRKESEEDRTVYQAVFTEFDETDFRGYSLERQEETTLTLTVTEDELLMEFAAQPIRPDYLGPFSGYPQQIGFELLLEKTDEQVPLVPEEAYDSEQLE</sequence>
<protein>
    <submittedName>
        <fullName evidence="1">Uncharacterized protein</fullName>
    </submittedName>
</protein>
<evidence type="ECO:0000313" key="2">
    <source>
        <dbReference type="Proteomes" id="UP001139179"/>
    </source>
</evidence>
<gene>
    <name evidence="1" type="ORF">M3202_13455</name>
</gene>
<name>A0A9X2DQA2_9BACI</name>
<dbReference type="Proteomes" id="UP001139179">
    <property type="component" value="Unassembled WGS sequence"/>
</dbReference>
<proteinExistence type="predicted"/>
<reference evidence="1" key="1">
    <citation type="submission" date="2022-05" db="EMBL/GenBank/DDBJ databases">
        <title>Comparative Genomics of Spacecraft Associated Microbes.</title>
        <authorList>
            <person name="Tran M.T."/>
            <person name="Wright A."/>
            <person name="Seuylemezian A."/>
            <person name="Eisen J."/>
            <person name="Coil D."/>
        </authorList>
    </citation>
    <scope>NUCLEOTIDE SEQUENCE</scope>
    <source>
        <strain evidence="1">214.1.1</strain>
    </source>
</reference>
<accession>A0A9X2DQA2</accession>
<organism evidence="1 2">
    <name type="scientific">Halalkalibacter oceani</name>
    <dbReference type="NCBI Taxonomy" id="1653776"/>
    <lineage>
        <taxon>Bacteria</taxon>
        <taxon>Bacillati</taxon>
        <taxon>Bacillota</taxon>
        <taxon>Bacilli</taxon>
        <taxon>Bacillales</taxon>
        <taxon>Bacillaceae</taxon>
        <taxon>Halalkalibacter</taxon>
    </lineage>
</organism>
<dbReference type="RefSeq" id="WP_251223853.1">
    <property type="nucleotide sequence ID" value="NZ_JAMBOL010000012.1"/>
</dbReference>
<comment type="caution">
    <text evidence="1">The sequence shown here is derived from an EMBL/GenBank/DDBJ whole genome shotgun (WGS) entry which is preliminary data.</text>
</comment>